<dbReference type="OrthoDB" id="284275at2759"/>
<dbReference type="InterPro" id="IPR036465">
    <property type="entry name" value="vWFA_dom_sf"/>
</dbReference>
<keyword evidence="7 11" id="KW-0805">Transcription regulation</keyword>
<dbReference type="NCBIfam" id="TIGR00622">
    <property type="entry name" value="ssl1"/>
    <property type="match status" value="1"/>
</dbReference>
<keyword evidence="3 11" id="KW-0479">Metal-binding</keyword>
<dbReference type="EMBL" id="ACOU01000004">
    <property type="protein sequence ID" value="EKX72661.1"/>
    <property type="molecule type" value="Genomic_DNA"/>
</dbReference>
<dbReference type="SMART" id="SM01047">
    <property type="entry name" value="C1_4"/>
    <property type="match status" value="1"/>
</dbReference>
<dbReference type="InterPro" id="IPR046349">
    <property type="entry name" value="C1-like_sf"/>
</dbReference>
<evidence type="ECO:0000256" key="3">
    <source>
        <dbReference type="ARBA" id="ARBA00022723"/>
    </source>
</evidence>
<evidence type="ECO:0000256" key="2">
    <source>
        <dbReference type="ARBA" id="ARBA00006092"/>
    </source>
</evidence>
<proteinExistence type="inferred from homology"/>
<dbReference type="Proteomes" id="UP000031512">
    <property type="component" value="Unassembled WGS sequence"/>
</dbReference>
<dbReference type="STRING" id="1537102.L1LBF1"/>
<evidence type="ECO:0000259" key="13">
    <source>
        <dbReference type="PROSITE" id="PS50234"/>
    </source>
</evidence>
<evidence type="ECO:0000256" key="7">
    <source>
        <dbReference type="ARBA" id="ARBA00023015"/>
    </source>
</evidence>
<keyword evidence="15" id="KW-1185">Reference proteome</keyword>
<accession>L1LBF1</accession>
<feature type="domain" description="VWFA" evidence="13">
    <location>
        <begin position="93"/>
        <end position="268"/>
    </location>
</feature>
<comment type="similarity">
    <text evidence="2 11">Belongs to the GTF2H2 family.</text>
</comment>
<keyword evidence="6 11" id="KW-0862">Zinc</keyword>
<keyword evidence="8 11" id="KW-0804">Transcription</keyword>
<dbReference type="GO" id="GO:0005675">
    <property type="term" value="C:transcription factor TFIIH holo complex"/>
    <property type="evidence" value="ECO:0007669"/>
    <property type="project" value="UniProtKB-UniRule"/>
</dbReference>
<keyword evidence="5" id="KW-0863">Zinc-finger</keyword>
<evidence type="ECO:0000256" key="9">
    <source>
        <dbReference type="ARBA" id="ARBA00023204"/>
    </source>
</evidence>
<dbReference type="InterPro" id="IPR004595">
    <property type="entry name" value="TFIIH_C1-like_dom"/>
</dbReference>
<dbReference type="InterPro" id="IPR002035">
    <property type="entry name" value="VWF_A"/>
</dbReference>
<dbReference type="Gene3D" id="3.30.40.10">
    <property type="entry name" value="Zinc/RING finger domain, C3HC4 (zinc finger)"/>
    <property type="match status" value="1"/>
</dbReference>
<reference evidence="14 15" key="1">
    <citation type="journal article" date="2012" name="BMC Genomics">
        <title>Comparative genomic analysis and phylogenetic position of Theileria equi.</title>
        <authorList>
            <person name="Kappmeyer L.S."/>
            <person name="Thiagarajan M."/>
            <person name="Herndon D.R."/>
            <person name="Ramsay J.D."/>
            <person name="Caler E."/>
            <person name="Djikeng A."/>
            <person name="Gillespie J.J."/>
            <person name="Lau A.O."/>
            <person name="Roalson E.H."/>
            <person name="Silva J.C."/>
            <person name="Silva M.G."/>
            <person name="Suarez C.E."/>
            <person name="Ueti M.W."/>
            <person name="Nene V.M."/>
            <person name="Mealey R.H."/>
            <person name="Knowles D.P."/>
            <person name="Brayton K.A."/>
        </authorList>
    </citation>
    <scope>NUCLEOTIDE SEQUENCE [LARGE SCALE GENOMIC DNA]</scope>
    <source>
        <strain evidence="14 15">WA</strain>
    </source>
</reference>
<keyword evidence="10 11" id="KW-0539">Nucleus</keyword>
<dbReference type="GO" id="GO:0008270">
    <property type="term" value="F:zinc ion binding"/>
    <property type="evidence" value="ECO:0007669"/>
    <property type="project" value="UniProtKB-UniRule"/>
</dbReference>
<evidence type="ECO:0000256" key="6">
    <source>
        <dbReference type="ARBA" id="ARBA00022833"/>
    </source>
</evidence>
<organism evidence="14 15">
    <name type="scientific">Theileria equi strain WA</name>
    <dbReference type="NCBI Taxonomy" id="1537102"/>
    <lineage>
        <taxon>Eukaryota</taxon>
        <taxon>Sar</taxon>
        <taxon>Alveolata</taxon>
        <taxon>Apicomplexa</taxon>
        <taxon>Aconoidasida</taxon>
        <taxon>Piroplasmida</taxon>
        <taxon>Theileriidae</taxon>
        <taxon>Theileria</taxon>
    </lineage>
</organism>
<evidence type="ECO:0000313" key="14">
    <source>
        <dbReference type="EMBL" id="EKX72661.1"/>
    </source>
</evidence>
<protein>
    <recommendedName>
        <fullName evidence="11">General transcription factor IIH subunit</fullName>
    </recommendedName>
</protein>
<evidence type="ECO:0000256" key="1">
    <source>
        <dbReference type="ARBA" id="ARBA00004123"/>
    </source>
</evidence>
<sequence length="409" mass="45948">MSQDDGPKPILVEQLITEFEQSVDIIDERDEETYAQYAWEKDVDRSWEQLVDKDGVLQFVEPQSRCLTTNESQLGSTVLRDKGLIRKRGIIRNLVIIFDMSDRMHEMDFKPDRLYCAFGAVKEFVKELFHQGPITQIGLIGLRNKVSTMISQLGTNPDEQIELLGNALKEGPSGTASLQNGLEMALTILSTLPSYTTREVLIIFGSNRTLDPGNILATLYKLKENHICVNAISLAPELYILKNICTETGGMCSVAMDAAHLRTLLNDFTIPPPWHNWMEPVLTKVAFPPLKKTTTASLCACHSNLTHTAYICPQCHSKSCSIPTRCRCCGIYLVSPPDISRAFYHLIPPKTFIKDSRTGRCDTCNYETSNGSTCPDCASFFCEYCDAYIHNELHQCPHCLYTTPIKTET</sequence>
<keyword evidence="4" id="KW-0227">DNA damage</keyword>
<dbReference type="SUPFAM" id="SSF53300">
    <property type="entry name" value="vWA-like"/>
    <property type="match status" value="1"/>
</dbReference>
<dbReference type="VEuPathDB" id="PiroplasmaDB:BEWA_012200"/>
<evidence type="ECO:0000256" key="8">
    <source>
        <dbReference type="ARBA" id="ARBA00023163"/>
    </source>
</evidence>
<keyword evidence="9" id="KW-0234">DNA repair</keyword>
<dbReference type="PANTHER" id="PTHR12695:SF2">
    <property type="entry name" value="GENERAL TRANSCRIPTION FACTOR IIH SUBUNIT 2-RELATED"/>
    <property type="match status" value="1"/>
</dbReference>
<dbReference type="InterPro" id="IPR013083">
    <property type="entry name" value="Znf_RING/FYVE/PHD"/>
</dbReference>
<dbReference type="Pfam" id="PF04056">
    <property type="entry name" value="Ssl1"/>
    <property type="match status" value="1"/>
</dbReference>
<dbReference type="Gene3D" id="3.40.50.410">
    <property type="entry name" value="von Willebrand factor, type A domain"/>
    <property type="match status" value="1"/>
</dbReference>
<evidence type="ECO:0000256" key="11">
    <source>
        <dbReference type="PIRNR" id="PIRNR015919"/>
    </source>
</evidence>
<dbReference type="SUPFAM" id="SSF57889">
    <property type="entry name" value="Cysteine-rich domain"/>
    <property type="match status" value="1"/>
</dbReference>
<feature type="zinc finger region" description="C4-type" evidence="12">
    <location>
        <begin position="312"/>
        <end position="329"/>
    </location>
</feature>
<dbReference type="PROSITE" id="PS50234">
    <property type="entry name" value="VWFA"/>
    <property type="match status" value="1"/>
</dbReference>
<evidence type="ECO:0000313" key="15">
    <source>
        <dbReference type="Proteomes" id="UP000031512"/>
    </source>
</evidence>
<dbReference type="GO" id="GO:0000439">
    <property type="term" value="C:transcription factor TFIIH core complex"/>
    <property type="evidence" value="ECO:0007669"/>
    <property type="project" value="InterPro"/>
</dbReference>
<dbReference type="InterPro" id="IPR007198">
    <property type="entry name" value="Ssl1-like"/>
</dbReference>
<evidence type="ECO:0000256" key="10">
    <source>
        <dbReference type="ARBA" id="ARBA00023242"/>
    </source>
</evidence>
<dbReference type="InterPro" id="IPR012170">
    <property type="entry name" value="TFIIH_SSL1/p44"/>
</dbReference>
<dbReference type="GO" id="GO:0006289">
    <property type="term" value="P:nucleotide-excision repair"/>
    <property type="evidence" value="ECO:0007669"/>
    <property type="project" value="UniProtKB-UniRule"/>
</dbReference>
<evidence type="ECO:0000256" key="4">
    <source>
        <dbReference type="ARBA" id="ARBA00022763"/>
    </source>
</evidence>
<dbReference type="GO" id="GO:0006357">
    <property type="term" value="P:regulation of transcription by RNA polymerase II"/>
    <property type="evidence" value="ECO:0007669"/>
    <property type="project" value="TreeGrafter"/>
</dbReference>
<dbReference type="AlphaFoldDB" id="L1LBF1"/>
<dbReference type="KEGG" id="beq:BEWA_012200"/>
<dbReference type="FunFam" id="3.40.50.410:FF:000015">
    <property type="entry name" value="General transcription factor IIH subunit 2"/>
    <property type="match status" value="1"/>
</dbReference>
<dbReference type="GeneID" id="15804296"/>
<comment type="subcellular location">
    <subcellularLocation>
        <location evidence="1 11">Nucleus</location>
    </subcellularLocation>
</comment>
<evidence type="ECO:0000256" key="5">
    <source>
        <dbReference type="ARBA" id="ARBA00022771"/>
    </source>
</evidence>
<evidence type="ECO:0000256" key="12">
    <source>
        <dbReference type="PIRSR" id="PIRSR015919-1"/>
    </source>
</evidence>
<name>L1LBF1_THEEQ</name>
<comment type="caution">
    <text evidence="14">The sequence shown here is derived from an EMBL/GenBank/DDBJ whole genome shotgun (WGS) entry which is preliminary data.</text>
</comment>
<dbReference type="eggNOG" id="KOG2807">
    <property type="taxonomic scope" value="Eukaryota"/>
</dbReference>
<dbReference type="PIRSF" id="PIRSF015919">
    <property type="entry name" value="TFIIH_SSL1"/>
    <property type="match status" value="1"/>
</dbReference>
<dbReference type="RefSeq" id="XP_004832113.1">
    <property type="nucleotide sequence ID" value="XM_004832056.1"/>
</dbReference>
<dbReference type="PANTHER" id="PTHR12695">
    <property type="entry name" value="GENERAL TRANSCRIPTION FACTOR IIH SUBUNIT 2"/>
    <property type="match status" value="1"/>
</dbReference>
<dbReference type="GO" id="GO:0006351">
    <property type="term" value="P:DNA-templated transcription"/>
    <property type="evidence" value="ECO:0007669"/>
    <property type="project" value="InterPro"/>
</dbReference>
<gene>
    <name evidence="14" type="ORF">BEWA_012200</name>
</gene>